<protein>
    <submittedName>
        <fullName evidence="2">Uncharacterized protein</fullName>
    </submittedName>
</protein>
<dbReference type="Proteomes" id="UP001549097">
    <property type="component" value="Unassembled WGS sequence"/>
</dbReference>
<comment type="caution">
    <text evidence="2">The sequence shown here is derived from an EMBL/GenBank/DDBJ whole genome shotgun (WGS) entry which is preliminary data.</text>
</comment>
<evidence type="ECO:0000256" key="1">
    <source>
        <dbReference type="SAM" id="MobiDB-lite"/>
    </source>
</evidence>
<evidence type="ECO:0000313" key="3">
    <source>
        <dbReference type="Proteomes" id="UP001549097"/>
    </source>
</evidence>
<evidence type="ECO:0000313" key="2">
    <source>
        <dbReference type="EMBL" id="MET3728985.1"/>
    </source>
</evidence>
<proteinExistence type="predicted"/>
<keyword evidence="3" id="KW-1185">Reference proteome</keyword>
<feature type="compositionally biased region" description="Basic and acidic residues" evidence="1">
    <location>
        <begin position="1"/>
        <end position="19"/>
    </location>
</feature>
<accession>A0ABV2LK82</accession>
<gene>
    <name evidence="2" type="ORF">ABID52_002566</name>
</gene>
<sequence length="36" mass="4248">MEEKLEELKALEEQEEKNLTSEGKQTLEQLKKELNS</sequence>
<feature type="region of interest" description="Disordered" evidence="1">
    <location>
        <begin position="1"/>
        <end position="36"/>
    </location>
</feature>
<name>A0ABV2LK82_9BACL</name>
<dbReference type="EMBL" id="JBEPMP010000001">
    <property type="protein sequence ID" value="MET3728985.1"/>
    <property type="molecule type" value="Genomic_DNA"/>
</dbReference>
<organism evidence="2 3">
    <name type="scientific">Fictibacillus halophilus</name>
    <dbReference type="NCBI Taxonomy" id="1610490"/>
    <lineage>
        <taxon>Bacteria</taxon>
        <taxon>Bacillati</taxon>
        <taxon>Bacillota</taxon>
        <taxon>Bacilli</taxon>
        <taxon>Bacillales</taxon>
        <taxon>Fictibacillaceae</taxon>
        <taxon>Fictibacillus</taxon>
    </lineage>
</organism>
<reference evidence="2 3" key="1">
    <citation type="submission" date="2024-06" db="EMBL/GenBank/DDBJ databases">
        <title>Genomic Encyclopedia of Type Strains, Phase IV (KMG-IV): sequencing the most valuable type-strain genomes for metagenomic binning, comparative biology and taxonomic classification.</title>
        <authorList>
            <person name="Goeker M."/>
        </authorList>
    </citation>
    <scope>NUCLEOTIDE SEQUENCE [LARGE SCALE GENOMIC DNA]</scope>
    <source>
        <strain evidence="2 3">DSM 100124</strain>
    </source>
</reference>